<sequence>MIQQGGLLEAFLSPTHPLRDQNLAPPNILILVPSAKVRTLPPLSSRDRGSCRWVALVGFIARDHFQAVEWGVAKGSTELGSQLPSAEPLLLRPSFPQRLSPSL</sequence>
<dbReference type="InParanoid" id="A0A369KCJ9"/>
<dbReference type="EMBL" id="LUEZ02000005">
    <property type="protein sequence ID" value="RDB30385.1"/>
    <property type="molecule type" value="Genomic_DNA"/>
</dbReference>
<evidence type="ECO:0000313" key="2">
    <source>
        <dbReference type="Proteomes" id="UP000076154"/>
    </source>
</evidence>
<reference evidence="1" key="1">
    <citation type="submission" date="2018-04" db="EMBL/GenBank/DDBJ databases">
        <title>Whole genome sequencing of Hypsizygus marmoreus.</title>
        <authorList>
            <person name="Choi I.-G."/>
            <person name="Min B."/>
            <person name="Kim J.-G."/>
            <person name="Kim S."/>
            <person name="Oh Y.-L."/>
            <person name="Kong W.-S."/>
            <person name="Park H."/>
            <person name="Jeong J."/>
            <person name="Song E.-S."/>
        </authorList>
    </citation>
    <scope>NUCLEOTIDE SEQUENCE [LARGE SCALE GENOMIC DNA]</scope>
    <source>
        <strain evidence="1">51987-8</strain>
    </source>
</reference>
<accession>A0A369KCJ9</accession>
<keyword evidence="2" id="KW-1185">Reference proteome</keyword>
<evidence type="ECO:0000313" key="1">
    <source>
        <dbReference type="EMBL" id="RDB30385.1"/>
    </source>
</evidence>
<dbReference type="Proteomes" id="UP000076154">
    <property type="component" value="Unassembled WGS sequence"/>
</dbReference>
<proteinExistence type="predicted"/>
<dbReference type="AlphaFoldDB" id="A0A369KCJ9"/>
<name>A0A369KCJ9_HYPMA</name>
<organism evidence="1 2">
    <name type="scientific">Hypsizygus marmoreus</name>
    <name type="common">White beech mushroom</name>
    <name type="synonym">Agaricus marmoreus</name>
    <dbReference type="NCBI Taxonomy" id="39966"/>
    <lineage>
        <taxon>Eukaryota</taxon>
        <taxon>Fungi</taxon>
        <taxon>Dikarya</taxon>
        <taxon>Basidiomycota</taxon>
        <taxon>Agaricomycotina</taxon>
        <taxon>Agaricomycetes</taxon>
        <taxon>Agaricomycetidae</taxon>
        <taxon>Agaricales</taxon>
        <taxon>Tricholomatineae</taxon>
        <taxon>Lyophyllaceae</taxon>
        <taxon>Hypsizygus</taxon>
    </lineage>
</organism>
<protein>
    <submittedName>
        <fullName evidence="1">Uncharacterized protein</fullName>
    </submittedName>
</protein>
<gene>
    <name evidence="1" type="ORF">Hypma_006993</name>
</gene>
<comment type="caution">
    <text evidence="1">The sequence shown here is derived from an EMBL/GenBank/DDBJ whole genome shotgun (WGS) entry which is preliminary data.</text>
</comment>